<dbReference type="RefSeq" id="WP_232102762.1">
    <property type="nucleotide sequence ID" value="NZ_CP037920.1"/>
</dbReference>
<reference evidence="2 3" key="1">
    <citation type="submission" date="2019-03" db="EMBL/GenBank/DDBJ databases">
        <title>Deep-cultivation of Planctomycetes and their phenomic and genomic characterization uncovers novel biology.</title>
        <authorList>
            <person name="Wiegand S."/>
            <person name="Jogler M."/>
            <person name="Boedeker C."/>
            <person name="Pinto D."/>
            <person name="Vollmers J."/>
            <person name="Rivas-Marin E."/>
            <person name="Kohn T."/>
            <person name="Peeters S.H."/>
            <person name="Heuer A."/>
            <person name="Rast P."/>
            <person name="Oberbeckmann S."/>
            <person name="Bunk B."/>
            <person name="Jeske O."/>
            <person name="Meyerdierks A."/>
            <person name="Storesund J.E."/>
            <person name="Kallscheuer N."/>
            <person name="Luecker S."/>
            <person name="Lage O.M."/>
            <person name="Pohl T."/>
            <person name="Merkel B.J."/>
            <person name="Hornburger P."/>
            <person name="Mueller R.-W."/>
            <person name="Bruemmer F."/>
            <person name="Labrenz M."/>
            <person name="Spormann A.M."/>
            <person name="Op den Camp H."/>
            <person name="Overmann J."/>
            <person name="Amann R."/>
            <person name="Jetten M.S.M."/>
            <person name="Mascher T."/>
            <person name="Medema M.H."/>
            <person name="Devos D.P."/>
            <person name="Kaster A.-K."/>
            <person name="Ovreas L."/>
            <person name="Rohde M."/>
            <person name="Galperin M.Y."/>
            <person name="Jogler C."/>
        </authorList>
    </citation>
    <scope>NUCLEOTIDE SEQUENCE [LARGE SCALE GENOMIC DNA]</scope>
    <source>
        <strain evidence="2 3">V144</strain>
    </source>
</reference>
<sequence length="273" mass="31809">MTTKARDYKLTTVKRLHTLSGNQCSAPDCDRKLLARDDETMVSKICHIEAASKNGPRWNPTMNDDQRRHFDNLILLCDECHNIIDNIENEKKYPVDLLKNWKKEHESTVTYSYLNERPALLNIVINAISKIELDAEEDLSFQNVEAFEIESKINHNDIKRNKALLEEYKVFYMKINSLYQTLEEEGSFKKENLLRNIRATYLRIKGKYIENSSDPMQIIRNNADNIIEDVQDELITMAEQNTNDNKEDIAFGVTIIMVDAFMRCKILEEPVIS</sequence>
<feature type="domain" description="ABC-three component systems C-terminal" evidence="1">
    <location>
        <begin position="121"/>
        <end position="268"/>
    </location>
</feature>
<dbReference type="EMBL" id="CP037920">
    <property type="protein sequence ID" value="QDT96263.1"/>
    <property type="molecule type" value="Genomic_DNA"/>
</dbReference>
<protein>
    <recommendedName>
        <fullName evidence="1">ABC-three component systems C-terminal domain-containing protein</fullName>
    </recommendedName>
</protein>
<gene>
    <name evidence="2" type="ORF">V144x_17170</name>
</gene>
<organism evidence="2 3">
    <name type="scientific">Gimesia aquarii</name>
    <dbReference type="NCBI Taxonomy" id="2527964"/>
    <lineage>
        <taxon>Bacteria</taxon>
        <taxon>Pseudomonadati</taxon>
        <taxon>Planctomycetota</taxon>
        <taxon>Planctomycetia</taxon>
        <taxon>Planctomycetales</taxon>
        <taxon>Planctomycetaceae</taxon>
        <taxon>Gimesia</taxon>
    </lineage>
</organism>
<dbReference type="KEGG" id="gaw:V144x_17170"/>
<name>A0A517VTC2_9PLAN</name>
<dbReference type="Proteomes" id="UP000318704">
    <property type="component" value="Chromosome"/>
</dbReference>
<accession>A0A517VTC2</accession>
<evidence type="ECO:0000259" key="1">
    <source>
        <dbReference type="Pfam" id="PF20275"/>
    </source>
</evidence>
<evidence type="ECO:0000313" key="3">
    <source>
        <dbReference type="Proteomes" id="UP000318704"/>
    </source>
</evidence>
<dbReference type="AlphaFoldDB" id="A0A517VTC2"/>
<dbReference type="Pfam" id="PF20275">
    <property type="entry name" value="CTD10"/>
    <property type="match status" value="1"/>
</dbReference>
<dbReference type="InterPro" id="IPR046919">
    <property type="entry name" value="ABC-3C_CTD10"/>
</dbReference>
<evidence type="ECO:0000313" key="2">
    <source>
        <dbReference type="EMBL" id="QDT96263.1"/>
    </source>
</evidence>
<proteinExistence type="predicted"/>